<proteinExistence type="predicted"/>
<dbReference type="EMBL" id="HACG01008332">
    <property type="protein sequence ID" value="CEK55197.1"/>
    <property type="molecule type" value="Transcribed_RNA"/>
</dbReference>
<feature type="non-terminal residue" evidence="1">
    <location>
        <position position="1"/>
    </location>
</feature>
<gene>
    <name evidence="1" type="primary">ORF24605</name>
</gene>
<protein>
    <submittedName>
        <fullName evidence="1">Uncharacterized protein</fullName>
    </submittedName>
</protein>
<dbReference type="AlphaFoldDB" id="A0A0B6YG76"/>
<evidence type="ECO:0000313" key="1">
    <source>
        <dbReference type="EMBL" id="CEK55197.1"/>
    </source>
</evidence>
<name>A0A0B6YG76_9EUPU</name>
<organism evidence="1">
    <name type="scientific">Arion vulgaris</name>
    <dbReference type="NCBI Taxonomy" id="1028688"/>
    <lineage>
        <taxon>Eukaryota</taxon>
        <taxon>Metazoa</taxon>
        <taxon>Spiralia</taxon>
        <taxon>Lophotrochozoa</taxon>
        <taxon>Mollusca</taxon>
        <taxon>Gastropoda</taxon>
        <taxon>Heterobranchia</taxon>
        <taxon>Euthyneura</taxon>
        <taxon>Panpulmonata</taxon>
        <taxon>Eupulmonata</taxon>
        <taxon>Stylommatophora</taxon>
        <taxon>Helicina</taxon>
        <taxon>Arionoidea</taxon>
        <taxon>Arionidae</taxon>
        <taxon>Arion</taxon>
    </lineage>
</organism>
<sequence>LKRSISDDNLSEDTTKKDTYSCSHVADTFLNFDTVPSLCFIPQAEQSQLNLPDVDHTIPEREISTARITLIKSCSNLQKIDRKIHVIETHPTKPHMTQDTSPRLNEWLSSVMKLQKERGECTEEWAFPEDEHVASACHSDMTQNKFSITDILALN</sequence>
<accession>A0A0B6YG76</accession>
<reference evidence="1" key="1">
    <citation type="submission" date="2014-12" db="EMBL/GenBank/DDBJ databases">
        <title>Insight into the proteome of Arion vulgaris.</title>
        <authorList>
            <person name="Aradska J."/>
            <person name="Bulat T."/>
            <person name="Smidak R."/>
            <person name="Sarate P."/>
            <person name="Gangsoo J."/>
            <person name="Sialana F."/>
            <person name="Bilban M."/>
            <person name="Lubec G."/>
        </authorList>
    </citation>
    <scope>NUCLEOTIDE SEQUENCE</scope>
    <source>
        <tissue evidence="1">Skin</tissue>
    </source>
</reference>
<feature type="non-terminal residue" evidence="1">
    <location>
        <position position="155"/>
    </location>
</feature>